<name>A0A7W2IKB4_9BURK</name>
<dbReference type="EMBL" id="JACEZU010000003">
    <property type="protein sequence ID" value="MBA5687227.1"/>
    <property type="molecule type" value="Genomic_DNA"/>
</dbReference>
<comment type="caution">
    <text evidence="1">The sequence shown here is derived from an EMBL/GenBank/DDBJ whole genome shotgun (WGS) entry which is preliminary data.</text>
</comment>
<gene>
    <name evidence="1" type="ORF">H3H39_09250</name>
</gene>
<evidence type="ECO:0000313" key="1">
    <source>
        <dbReference type="EMBL" id="MBA5687227.1"/>
    </source>
</evidence>
<accession>A0A7W2IKB4</accession>
<reference evidence="1 2" key="1">
    <citation type="submission" date="2020-07" db="EMBL/GenBank/DDBJ databases">
        <title>Novel species isolated from subtropical streams in China.</title>
        <authorList>
            <person name="Lu H."/>
        </authorList>
    </citation>
    <scope>NUCLEOTIDE SEQUENCE [LARGE SCALE GENOMIC DNA]</scope>
    <source>
        <strain evidence="1 2">LX47W</strain>
    </source>
</reference>
<proteinExistence type="predicted"/>
<keyword evidence="2" id="KW-1185">Reference proteome</keyword>
<sequence>MAININEVLPLLDAISTQQRDISARLSKLITIFRREPEPVEPVLRSMLKPLREGMDEMRETLQAPTPRD</sequence>
<protein>
    <submittedName>
        <fullName evidence="1">Uncharacterized protein</fullName>
    </submittedName>
</protein>
<evidence type="ECO:0000313" key="2">
    <source>
        <dbReference type="Proteomes" id="UP000573499"/>
    </source>
</evidence>
<dbReference type="Proteomes" id="UP000573499">
    <property type="component" value="Unassembled WGS sequence"/>
</dbReference>
<dbReference type="AlphaFoldDB" id="A0A7W2IKB4"/>
<organism evidence="1 2">
    <name type="scientific">Rugamonas apoptosis</name>
    <dbReference type="NCBI Taxonomy" id="2758570"/>
    <lineage>
        <taxon>Bacteria</taxon>
        <taxon>Pseudomonadati</taxon>
        <taxon>Pseudomonadota</taxon>
        <taxon>Betaproteobacteria</taxon>
        <taxon>Burkholderiales</taxon>
        <taxon>Oxalobacteraceae</taxon>
        <taxon>Telluria group</taxon>
        <taxon>Rugamonas</taxon>
    </lineage>
</organism>